<evidence type="ECO:0000256" key="4">
    <source>
        <dbReference type="ARBA" id="ARBA00023002"/>
    </source>
</evidence>
<keyword evidence="4" id="KW-0560">Oxidoreductase</keyword>
<dbReference type="PANTHER" id="PTHR19370:SF185">
    <property type="entry name" value="NADH-CYTOCHROME B5 REDUCTASE"/>
    <property type="match status" value="1"/>
</dbReference>
<keyword evidence="7" id="KW-1185">Reference proteome</keyword>
<dbReference type="GO" id="GO:0016491">
    <property type="term" value="F:oxidoreductase activity"/>
    <property type="evidence" value="ECO:0007669"/>
    <property type="project" value="UniProtKB-KW"/>
</dbReference>
<dbReference type="Pfam" id="PF00175">
    <property type="entry name" value="NAD_binding_1"/>
    <property type="match status" value="1"/>
</dbReference>
<organism evidence="6 7">
    <name type="scientific">Ridgeia piscesae</name>
    <name type="common">Tubeworm</name>
    <dbReference type="NCBI Taxonomy" id="27915"/>
    <lineage>
        <taxon>Eukaryota</taxon>
        <taxon>Metazoa</taxon>
        <taxon>Spiralia</taxon>
        <taxon>Lophotrochozoa</taxon>
        <taxon>Annelida</taxon>
        <taxon>Polychaeta</taxon>
        <taxon>Sedentaria</taxon>
        <taxon>Canalipalpata</taxon>
        <taxon>Sabellida</taxon>
        <taxon>Siboglinidae</taxon>
        <taxon>Ridgeia</taxon>
    </lineage>
</organism>
<keyword evidence="2" id="KW-0285">Flavoprotein</keyword>
<gene>
    <name evidence="6" type="ORF">NP493_419g06005</name>
</gene>
<name>A0AAD9L0E8_RIDPI</name>
<dbReference type="InterPro" id="IPR039261">
    <property type="entry name" value="FNR_nucleotide-bd"/>
</dbReference>
<comment type="cofactor">
    <cofactor evidence="1">
        <name>FAD</name>
        <dbReference type="ChEBI" id="CHEBI:57692"/>
    </cofactor>
</comment>
<keyword evidence="3" id="KW-0274">FAD</keyword>
<evidence type="ECO:0000313" key="6">
    <source>
        <dbReference type="EMBL" id="KAK2180957.1"/>
    </source>
</evidence>
<comment type="caution">
    <text evidence="6">The sequence shown here is derived from an EMBL/GenBank/DDBJ whole genome shotgun (WGS) entry which is preliminary data.</text>
</comment>
<dbReference type="GO" id="GO:0071949">
    <property type="term" value="F:FAD binding"/>
    <property type="evidence" value="ECO:0007669"/>
    <property type="project" value="TreeGrafter"/>
</dbReference>
<protein>
    <recommendedName>
        <fullName evidence="5">Oxidoreductase FAD/NAD(P)-binding domain-containing protein</fullName>
    </recommendedName>
</protein>
<dbReference type="PANTHER" id="PTHR19370">
    <property type="entry name" value="NADH-CYTOCHROME B5 REDUCTASE"/>
    <property type="match status" value="1"/>
</dbReference>
<dbReference type="GO" id="GO:0005739">
    <property type="term" value="C:mitochondrion"/>
    <property type="evidence" value="ECO:0007669"/>
    <property type="project" value="TreeGrafter"/>
</dbReference>
<evidence type="ECO:0000256" key="3">
    <source>
        <dbReference type="ARBA" id="ARBA00022827"/>
    </source>
</evidence>
<dbReference type="AlphaFoldDB" id="A0AAD9L0E8"/>
<dbReference type="SUPFAM" id="SSF52343">
    <property type="entry name" value="Ferredoxin reductase-like, C-terminal NADP-linked domain"/>
    <property type="match status" value="1"/>
</dbReference>
<reference evidence="6" key="1">
    <citation type="journal article" date="2023" name="Mol. Biol. Evol.">
        <title>Third-Generation Sequencing Reveals the Adaptive Role of the Epigenome in Three Deep-Sea Polychaetes.</title>
        <authorList>
            <person name="Perez M."/>
            <person name="Aroh O."/>
            <person name="Sun Y."/>
            <person name="Lan Y."/>
            <person name="Juniper S.K."/>
            <person name="Young C.R."/>
            <person name="Angers B."/>
            <person name="Qian P.Y."/>
        </authorList>
    </citation>
    <scope>NUCLEOTIDE SEQUENCE</scope>
    <source>
        <strain evidence="6">R07B-5</strain>
    </source>
</reference>
<dbReference type="Proteomes" id="UP001209878">
    <property type="component" value="Unassembled WGS sequence"/>
</dbReference>
<evidence type="ECO:0000259" key="5">
    <source>
        <dbReference type="Pfam" id="PF00175"/>
    </source>
</evidence>
<evidence type="ECO:0000256" key="1">
    <source>
        <dbReference type="ARBA" id="ARBA00001974"/>
    </source>
</evidence>
<evidence type="ECO:0000313" key="7">
    <source>
        <dbReference type="Proteomes" id="UP001209878"/>
    </source>
</evidence>
<feature type="domain" description="Oxidoreductase FAD/NAD(P)-binding" evidence="5">
    <location>
        <begin position="4"/>
        <end position="78"/>
    </location>
</feature>
<dbReference type="Gene3D" id="3.40.50.80">
    <property type="entry name" value="Nucleotide-binding domain of ferredoxin-NADP reductase (FNR) module"/>
    <property type="match status" value="1"/>
</dbReference>
<dbReference type="InterPro" id="IPR001433">
    <property type="entry name" value="OxRdtase_FAD/NAD-bd"/>
</dbReference>
<sequence>MFFNKETKDIYWDTELNEVRQRNNRFQVRHILSRPHTEWTGLKGRVSMDLVEEFIPRVGKDSNILFCACGPTEFTRATIQ</sequence>
<accession>A0AAD9L0E8</accession>
<proteinExistence type="predicted"/>
<evidence type="ECO:0000256" key="2">
    <source>
        <dbReference type="ARBA" id="ARBA00022630"/>
    </source>
</evidence>
<dbReference type="EMBL" id="JAODUO010000419">
    <property type="protein sequence ID" value="KAK2180957.1"/>
    <property type="molecule type" value="Genomic_DNA"/>
</dbReference>
<dbReference type="InterPro" id="IPR001834">
    <property type="entry name" value="CBR-like"/>
</dbReference>